<accession>A0A4Z0WIR3</accession>
<evidence type="ECO:0000256" key="1">
    <source>
        <dbReference type="SAM" id="MobiDB-lite"/>
    </source>
</evidence>
<feature type="compositionally biased region" description="Acidic residues" evidence="1">
    <location>
        <begin position="239"/>
        <end position="249"/>
    </location>
</feature>
<comment type="caution">
    <text evidence="2">The sequence shown here is derived from an EMBL/GenBank/DDBJ whole genome shotgun (WGS) entry which is preliminary data.</text>
</comment>
<keyword evidence="3" id="KW-1185">Reference proteome</keyword>
<evidence type="ECO:0000313" key="2">
    <source>
        <dbReference type="EMBL" id="TGG95706.1"/>
    </source>
</evidence>
<dbReference type="Proteomes" id="UP000297475">
    <property type="component" value="Unassembled WGS sequence"/>
</dbReference>
<feature type="compositionally biased region" description="Basic and acidic residues" evidence="1">
    <location>
        <begin position="283"/>
        <end position="294"/>
    </location>
</feature>
<dbReference type="OrthoDB" id="6193893at2"/>
<reference evidence="2 3" key="1">
    <citation type="submission" date="2019-04" db="EMBL/GenBank/DDBJ databases">
        <title>Natronospirillum operosus gen. nov., sp. nov., a haloalkaliphilic satellite isolated from decaying biomass of laboratory culture of cyanobacterium Geitlerinema sp. and proposal of Natronospirillaceae fam. nov. and Saccharospirillaceae fam. nov.</title>
        <authorList>
            <person name="Kevbrin V."/>
            <person name="Boltyanskaya Y."/>
            <person name="Koziaeva V."/>
            <person name="Grouzdev D.S."/>
            <person name="Park M."/>
            <person name="Cho J."/>
        </authorList>
    </citation>
    <scope>NUCLEOTIDE SEQUENCE [LARGE SCALE GENOMIC DNA]</scope>
    <source>
        <strain evidence="2 3">G-116</strain>
    </source>
</reference>
<feature type="region of interest" description="Disordered" evidence="1">
    <location>
        <begin position="239"/>
        <end position="308"/>
    </location>
</feature>
<dbReference type="RefSeq" id="WP_135481590.1">
    <property type="nucleotide sequence ID" value="NZ_SRMF01000001.1"/>
</dbReference>
<name>A0A4Z0WIR3_9GAMM</name>
<protein>
    <submittedName>
        <fullName evidence="2">Uncharacterized protein</fullName>
    </submittedName>
</protein>
<dbReference type="AlphaFoldDB" id="A0A4Z0WIR3"/>
<sequence>MWFFLFTMLLVVILVAAIWMGRQAAEREREELEQRQQARQFKHRLEEINDVAQALITYDGDSLLLEAIGQFRINQIKSRLDILGEVEGDPNGELATAQTFLTELPETLEKQKSRLPDEEHELNQMKKLLFKGIKLIKLMQSHGEISDSEALDHARRLRIRLLKAEVNAYIQQGRSVLESGERSKAAAYFKHAKEMLVATSLRFPERASMIKRISRMIWGIYSSHEDGDELQEDLDLTEDERPDADESAEDIVARESASLATEAGTYQGQSETEPAPQAAAPRGAEKPGDTKQDPPADSPARKQQSTGN</sequence>
<proteinExistence type="predicted"/>
<dbReference type="EMBL" id="SRMF01000001">
    <property type="protein sequence ID" value="TGG95706.1"/>
    <property type="molecule type" value="Genomic_DNA"/>
</dbReference>
<organism evidence="2 3">
    <name type="scientific">Natronospirillum operosum</name>
    <dbReference type="NCBI Taxonomy" id="2759953"/>
    <lineage>
        <taxon>Bacteria</taxon>
        <taxon>Pseudomonadati</taxon>
        <taxon>Pseudomonadota</taxon>
        <taxon>Gammaproteobacteria</taxon>
        <taxon>Oceanospirillales</taxon>
        <taxon>Natronospirillaceae</taxon>
        <taxon>Natronospirillum</taxon>
    </lineage>
</organism>
<gene>
    <name evidence="2" type="ORF">E4656_04655</name>
</gene>
<evidence type="ECO:0000313" key="3">
    <source>
        <dbReference type="Proteomes" id="UP000297475"/>
    </source>
</evidence>